<reference evidence="1 2" key="1">
    <citation type="journal article" date="2012" name="Nat. Genet.">
        <title>Plasmodium cynomolgi genome sequences provide insight into Plasmodium vivax and the monkey malaria clade.</title>
        <authorList>
            <person name="Tachibana S."/>
            <person name="Sullivan S.A."/>
            <person name="Kawai S."/>
            <person name="Nakamura S."/>
            <person name="Kim H.R."/>
            <person name="Goto N."/>
            <person name="Arisue N."/>
            <person name="Palacpac N.M.Q."/>
            <person name="Honma H."/>
            <person name="Yagi M."/>
            <person name="Tougan T."/>
            <person name="Katakai Y."/>
            <person name="Kaneko O."/>
            <person name="Mita T."/>
            <person name="Kita K."/>
            <person name="Yasutomi Y."/>
            <person name="Sutton P.L."/>
            <person name="Shakhbatyan R."/>
            <person name="Horii T."/>
            <person name="Yasunaga T."/>
            <person name="Barnwell J.W."/>
            <person name="Escalante A.A."/>
            <person name="Carlton J.M."/>
            <person name="Tanabe K."/>
        </authorList>
    </citation>
    <scope>NUCLEOTIDE SEQUENCE [LARGE SCALE GENOMIC DNA]</scope>
    <source>
        <strain evidence="1 2">B</strain>
    </source>
</reference>
<name>K6V3C1_PLACD</name>
<dbReference type="RefSeq" id="XP_004228078.1">
    <property type="nucleotide sequence ID" value="XM_004228030.1"/>
</dbReference>
<dbReference type="Proteomes" id="UP000006319">
    <property type="component" value="Unassembled WGS sequence"/>
</dbReference>
<dbReference type="KEGG" id="pcy:PCYB_006090"/>
<protein>
    <submittedName>
        <fullName evidence="1">Uncharacterized protein</fullName>
    </submittedName>
</protein>
<dbReference type="AlphaFoldDB" id="K6V3C1"/>
<dbReference type="VEuPathDB" id="PlasmoDB:PCYB_006090"/>
<evidence type="ECO:0000313" key="1">
    <source>
        <dbReference type="EMBL" id="GAB69860.1"/>
    </source>
</evidence>
<organism evidence="1 2">
    <name type="scientific">Plasmodium cynomolgi (strain B)</name>
    <dbReference type="NCBI Taxonomy" id="1120755"/>
    <lineage>
        <taxon>Eukaryota</taxon>
        <taxon>Sar</taxon>
        <taxon>Alveolata</taxon>
        <taxon>Apicomplexa</taxon>
        <taxon>Aconoidasida</taxon>
        <taxon>Haemosporida</taxon>
        <taxon>Plasmodiidae</taxon>
        <taxon>Plasmodium</taxon>
        <taxon>Plasmodium (Plasmodium)</taxon>
    </lineage>
</organism>
<keyword evidence="2" id="KW-1185">Reference proteome</keyword>
<accession>K6V3C1</accession>
<dbReference type="EMBL" id="DF158005">
    <property type="protein sequence ID" value="GAB69860.1"/>
    <property type="molecule type" value="Genomic_DNA"/>
</dbReference>
<sequence length="33" mass="3910">MGRSFCNKVSKLLKDLSPEQENKLKGDCHYFRH</sequence>
<proteinExistence type="predicted"/>
<evidence type="ECO:0000313" key="2">
    <source>
        <dbReference type="Proteomes" id="UP000006319"/>
    </source>
</evidence>
<dbReference type="GeneID" id="14696402"/>
<gene>
    <name evidence="1" type="ORF">PCYB_006090</name>
</gene>